<dbReference type="InterPro" id="IPR057996">
    <property type="entry name" value="K52_C"/>
</dbReference>
<sequence>MVDTYFSYGDGGSDQTLWSFHALFVGGIDGRSVKIVATNGNCTIANNANIQTNTGGRVVMASGHVLTFTFDATLNKWCGG</sequence>
<organism evidence="2 3">
    <name type="scientific">Burkholderia cenocepacia</name>
    <dbReference type="NCBI Taxonomy" id="95486"/>
    <lineage>
        <taxon>Bacteria</taxon>
        <taxon>Pseudomonadati</taxon>
        <taxon>Pseudomonadota</taxon>
        <taxon>Betaproteobacteria</taxon>
        <taxon>Burkholderiales</taxon>
        <taxon>Burkholderiaceae</taxon>
        <taxon>Burkholderia</taxon>
        <taxon>Burkholderia cepacia complex</taxon>
    </lineage>
</organism>
<accession>A0A3Q9FB87</accession>
<dbReference type="EMBL" id="CP034547">
    <property type="protein sequence ID" value="AZQ54078.1"/>
    <property type="molecule type" value="Genomic_DNA"/>
</dbReference>
<dbReference type="AlphaFoldDB" id="A0A3Q9FB87"/>
<evidence type="ECO:0000313" key="3">
    <source>
        <dbReference type="Proteomes" id="UP000277191"/>
    </source>
</evidence>
<name>A0A3Q9FB87_9BURK</name>
<proteinExistence type="predicted"/>
<gene>
    <name evidence="2" type="ORF">D5R55_24280</name>
</gene>
<feature type="domain" description="Depolymerase 2 capsule K5-specific C-terminal" evidence="1">
    <location>
        <begin position="29"/>
        <end position="73"/>
    </location>
</feature>
<dbReference type="Pfam" id="PF25692">
    <property type="entry name" value="Phage_depo_C"/>
    <property type="match status" value="1"/>
</dbReference>
<protein>
    <recommendedName>
        <fullName evidence="1">Depolymerase 2 capsule K5-specific C-terminal domain-containing protein</fullName>
    </recommendedName>
</protein>
<evidence type="ECO:0000259" key="1">
    <source>
        <dbReference type="Pfam" id="PF25692"/>
    </source>
</evidence>
<evidence type="ECO:0000313" key="2">
    <source>
        <dbReference type="EMBL" id="AZQ54078.1"/>
    </source>
</evidence>
<dbReference type="RefSeq" id="WP_126366608.1">
    <property type="nucleotide sequence ID" value="NZ_CP034547.1"/>
</dbReference>
<reference evidence="2 3" key="1">
    <citation type="submission" date="2018-12" db="EMBL/GenBank/DDBJ databases">
        <title>Cadmium resistance mechanism in endophytic bacteria Burkholderia cenocepacia YG-3.</title>
        <authorList>
            <person name="Zhang X."/>
            <person name="Wang X."/>
            <person name="Zhu Y."/>
        </authorList>
    </citation>
    <scope>NUCLEOTIDE SEQUENCE [LARGE SCALE GENOMIC DNA]</scope>
    <source>
        <strain evidence="2 3">YG-3</strain>
    </source>
</reference>
<dbReference type="Proteomes" id="UP000277191">
    <property type="component" value="Chromosome 3"/>
</dbReference>